<dbReference type="InterPro" id="IPR008927">
    <property type="entry name" value="6-PGluconate_DH-like_C_sf"/>
</dbReference>
<keyword evidence="2 4" id="KW-0521">NADP</keyword>
<reference evidence="9 10" key="1">
    <citation type="submission" date="2023-05" db="EMBL/GenBank/DDBJ databases">
        <authorList>
            <person name="Guo Y."/>
        </authorList>
    </citation>
    <scope>NUCLEOTIDE SEQUENCE [LARGE SCALE GENOMIC DNA]</scope>
    <source>
        <strain evidence="9 10">GR2756</strain>
    </source>
</reference>
<dbReference type="PANTHER" id="PTHR11645">
    <property type="entry name" value="PYRROLINE-5-CARBOXYLATE REDUCTASE"/>
    <property type="match status" value="1"/>
</dbReference>
<dbReference type="Pfam" id="PF14748">
    <property type="entry name" value="P5CR_dimer"/>
    <property type="match status" value="1"/>
</dbReference>
<organism evidence="9 10">
    <name type="scientific">Sphingosinicella rhizophila</name>
    <dbReference type="NCBI Taxonomy" id="3050082"/>
    <lineage>
        <taxon>Bacteria</taxon>
        <taxon>Pseudomonadati</taxon>
        <taxon>Pseudomonadota</taxon>
        <taxon>Alphaproteobacteria</taxon>
        <taxon>Sphingomonadales</taxon>
        <taxon>Sphingosinicellaceae</taxon>
        <taxon>Sphingosinicella</taxon>
    </lineage>
</organism>
<comment type="similarity">
    <text evidence="1 4 6">Belongs to the pyrroline-5-carboxylate reductase family.</text>
</comment>
<keyword evidence="10" id="KW-1185">Reference proteome</keyword>
<dbReference type="RefSeq" id="WP_315724137.1">
    <property type="nucleotide sequence ID" value="NZ_JAVUPU010000002.1"/>
</dbReference>
<evidence type="ECO:0000256" key="3">
    <source>
        <dbReference type="ARBA" id="ARBA00023002"/>
    </source>
</evidence>
<comment type="catalytic activity">
    <reaction evidence="4">
        <text>L-proline + NAD(+) = (S)-1-pyrroline-5-carboxylate + NADH + 2 H(+)</text>
        <dbReference type="Rhea" id="RHEA:14105"/>
        <dbReference type="ChEBI" id="CHEBI:15378"/>
        <dbReference type="ChEBI" id="CHEBI:17388"/>
        <dbReference type="ChEBI" id="CHEBI:57540"/>
        <dbReference type="ChEBI" id="CHEBI:57945"/>
        <dbReference type="ChEBI" id="CHEBI:60039"/>
        <dbReference type="EC" id="1.5.1.2"/>
    </reaction>
</comment>
<dbReference type="PANTHER" id="PTHR11645:SF0">
    <property type="entry name" value="PYRROLINE-5-CARBOXYLATE REDUCTASE 3"/>
    <property type="match status" value="1"/>
</dbReference>
<dbReference type="SUPFAM" id="SSF51735">
    <property type="entry name" value="NAD(P)-binding Rossmann-fold domains"/>
    <property type="match status" value="1"/>
</dbReference>
<dbReference type="PROSITE" id="PS00521">
    <property type="entry name" value="P5CR"/>
    <property type="match status" value="1"/>
</dbReference>
<evidence type="ECO:0000313" key="9">
    <source>
        <dbReference type="EMBL" id="MDT9598256.1"/>
    </source>
</evidence>
<evidence type="ECO:0000256" key="2">
    <source>
        <dbReference type="ARBA" id="ARBA00022857"/>
    </source>
</evidence>
<gene>
    <name evidence="4 9" type="primary">proC</name>
    <name evidence="9" type="ORF">RQX22_04735</name>
</gene>
<dbReference type="HAMAP" id="MF_01925">
    <property type="entry name" value="P5C_reductase"/>
    <property type="match status" value="1"/>
</dbReference>
<feature type="domain" description="Pyrroline-5-carboxylate reductase catalytic N-terminal" evidence="7">
    <location>
        <begin position="12"/>
        <end position="97"/>
    </location>
</feature>
<feature type="domain" description="Pyrroline-5-carboxylate reductase dimerisation" evidence="8">
    <location>
        <begin position="159"/>
        <end position="262"/>
    </location>
</feature>
<keyword evidence="4" id="KW-0963">Cytoplasm</keyword>
<evidence type="ECO:0000259" key="7">
    <source>
        <dbReference type="Pfam" id="PF03807"/>
    </source>
</evidence>
<evidence type="ECO:0000259" key="8">
    <source>
        <dbReference type="Pfam" id="PF14748"/>
    </source>
</evidence>
<dbReference type="NCBIfam" id="TIGR00112">
    <property type="entry name" value="proC"/>
    <property type="match status" value="1"/>
</dbReference>
<dbReference type="PIRSF" id="PIRSF000193">
    <property type="entry name" value="Pyrrol-5-carb_rd"/>
    <property type="match status" value="1"/>
</dbReference>
<evidence type="ECO:0000313" key="10">
    <source>
        <dbReference type="Proteomes" id="UP001259572"/>
    </source>
</evidence>
<dbReference type="Pfam" id="PF03807">
    <property type="entry name" value="F420_oxidored"/>
    <property type="match status" value="1"/>
</dbReference>
<accession>A0ABU3Q4D0</accession>
<dbReference type="InterPro" id="IPR053790">
    <property type="entry name" value="P5CR-like_CS"/>
</dbReference>
<dbReference type="InterPro" id="IPR036291">
    <property type="entry name" value="NAD(P)-bd_dom_sf"/>
</dbReference>
<evidence type="ECO:0000256" key="5">
    <source>
        <dbReference type="NCBIfam" id="TIGR00112"/>
    </source>
</evidence>
<dbReference type="InterPro" id="IPR000304">
    <property type="entry name" value="Pyrroline-COOH_reductase"/>
</dbReference>
<proteinExistence type="inferred from homology"/>
<comment type="pathway">
    <text evidence="4 6">Amino-acid biosynthesis; L-proline biosynthesis; L-proline from L-glutamate 5-semialdehyde: step 1/1.</text>
</comment>
<keyword evidence="4 6" id="KW-0641">Proline biosynthesis</keyword>
<evidence type="ECO:0000256" key="6">
    <source>
        <dbReference type="RuleBase" id="RU003903"/>
    </source>
</evidence>
<dbReference type="SUPFAM" id="SSF48179">
    <property type="entry name" value="6-phosphogluconate dehydrogenase C-terminal domain-like"/>
    <property type="match status" value="1"/>
</dbReference>
<keyword evidence="3 4" id="KW-0560">Oxidoreductase</keyword>
<evidence type="ECO:0000256" key="4">
    <source>
        <dbReference type="HAMAP-Rule" id="MF_01925"/>
    </source>
</evidence>
<comment type="subcellular location">
    <subcellularLocation>
        <location evidence="4">Cytoplasm</location>
    </subcellularLocation>
</comment>
<sequence length="268" mass="28091">MTDLELPGPFWLVGCGNMAGAMLTGWLNAGLDPRHVTVIDPVGKIPAEGVRGLTALPEDEVPALVMLGVKPQLLDEVAATLAPVLEPETMLISILAGVELASLRAHFPKPRALFRAMPNLPARLNRGVTGLHGQGDTQARKMVETLMKALGLVEWFDDEAQFQIVTALGGSGPAFLYRFIDMMGAAGEAQGLAPEQASRIALAMVAGAAELAFRSDVDPATLADRVTSPGGTTAAGLGVLDAALPELLRATLDAAVRRGEEMAEAARR</sequence>
<evidence type="ECO:0000256" key="1">
    <source>
        <dbReference type="ARBA" id="ARBA00005525"/>
    </source>
</evidence>
<dbReference type="EMBL" id="JAVUPU010000002">
    <property type="protein sequence ID" value="MDT9598256.1"/>
    <property type="molecule type" value="Genomic_DNA"/>
</dbReference>
<dbReference type="GO" id="GO:0004735">
    <property type="term" value="F:pyrroline-5-carboxylate reductase activity"/>
    <property type="evidence" value="ECO:0007669"/>
    <property type="project" value="UniProtKB-EC"/>
</dbReference>
<dbReference type="Proteomes" id="UP001259572">
    <property type="component" value="Unassembled WGS sequence"/>
</dbReference>
<comment type="catalytic activity">
    <reaction evidence="4 6">
        <text>L-proline + NADP(+) = (S)-1-pyrroline-5-carboxylate + NADPH + 2 H(+)</text>
        <dbReference type="Rhea" id="RHEA:14109"/>
        <dbReference type="ChEBI" id="CHEBI:15378"/>
        <dbReference type="ChEBI" id="CHEBI:17388"/>
        <dbReference type="ChEBI" id="CHEBI:57783"/>
        <dbReference type="ChEBI" id="CHEBI:58349"/>
        <dbReference type="ChEBI" id="CHEBI:60039"/>
        <dbReference type="EC" id="1.5.1.2"/>
    </reaction>
</comment>
<name>A0ABU3Q4D0_9SPHN</name>
<dbReference type="Gene3D" id="3.40.50.720">
    <property type="entry name" value="NAD(P)-binding Rossmann-like Domain"/>
    <property type="match status" value="1"/>
</dbReference>
<comment type="function">
    <text evidence="4">Catalyzes the reduction of 1-pyrroline-5-carboxylate (PCA) to L-proline.</text>
</comment>
<dbReference type="Gene3D" id="1.10.3730.10">
    <property type="entry name" value="ProC C-terminal domain-like"/>
    <property type="match status" value="1"/>
</dbReference>
<protein>
    <recommendedName>
        <fullName evidence="4 5">Pyrroline-5-carboxylate reductase</fullName>
        <shortName evidence="4">P5C reductase</shortName>
        <shortName evidence="4">P5CR</shortName>
        <ecNumber evidence="4 5">1.5.1.2</ecNumber>
    </recommendedName>
    <alternativeName>
        <fullName evidence="4">PCA reductase</fullName>
    </alternativeName>
</protein>
<comment type="caution">
    <text evidence="9">The sequence shown here is derived from an EMBL/GenBank/DDBJ whole genome shotgun (WGS) entry which is preliminary data.</text>
</comment>
<keyword evidence="4 6" id="KW-0028">Amino-acid biosynthesis</keyword>
<dbReference type="InterPro" id="IPR029036">
    <property type="entry name" value="P5CR_dimer"/>
</dbReference>
<dbReference type="EC" id="1.5.1.2" evidence="4 5"/>
<dbReference type="InterPro" id="IPR028939">
    <property type="entry name" value="P5C_Rdtase_cat_N"/>
</dbReference>